<dbReference type="InterPro" id="IPR016032">
    <property type="entry name" value="Sig_transdc_resp-reg_C-effctor"/>
</dbReference>
<dbReference type="InterPro" id="IPR001867">
    <property type="entry name" value="OmpR/PhoB-type_DNA-bd"/>
</dbReference>
<evidence type="ECO:0000313" key="4">
    <source>
        <dbReference type="EMBL" id="MCP2727558.1"/>
    </source>
</evidence>
<dbReference type="GO" id="GO:0006355">
    <property type="term" value="P:regulation of DNA-templated transcription"/>
    <property type="evidence" value="ECO:0007669"/>
    <property type="project" value="InterPro"/>
</dbReference>
<dbReference type="SMART" id="SM00862">
    <property type="entry name" value="Trans_reg_C"/>
    <property type="match status" value="1"/>
</dbReference>
<evidence type="ECO:0000259" key="3">
    <source>
        <dbReference type="PROSITE" id="PS51755"/>
    </source>
</evidence>
<dbReference type="GO" id="GO:0000160">
    <property type="term" value="P:phosphorelay signal transduction system"/>
    <property type="evidence" value="ECO:0007669"/>
    <property type="project" value="InterPro"/>
</dbReference>
<dbReference type="SUPFAM" id="SSF46894">
    <property type="entry name" value="C-terminal effector domain of the bipartite response regulators"/>
    <property type="match status" value="1"/>
</dbReference>
<feature type="domain" description="OmpR/PhoB-type" evidence="3">
    <location>
        <begin position="1"/>
        <end position="98"/>
    </location>
</feature>
<dbReference type="RefSeq" id="WP_254010373.1">
    <property type="nucleotide sequence ID" value="NZ_JAMZMM010000019.1"/>
</dbReference>
<dbReference type="PROSITE" id="PS51755">
    <property type="entry name" value="OMPR_PHOB"/>
    <property type="match status" value="1"/>
</dbReference>
<keyword evidence="5" id="KW-1185">Reference proteome</keyword>
<gene>
    <name evidence="4" type="ORF">NJ959_03590</name>
</gene>
<protein>
    <submittedName>
        <fullName evidence="4">Winged helix-turn-helix domain-containing protein</fullName>
    </submittedName>
</protein>
<dbReference type="Proteomes" id="UP001204953">
    <property type="component" value="Unassembled WGS sequence"/>
</dbReference>
<feature type="DNA-binding region" description="OmpR/PhoB-type" evidence="2">
    <location>
        <begin position="1"/>
        <end position="98"/>
    </location>
</feature>
<evidence type="ECO:0000256" key="2">
    <source>
        <dbReference type="PROSITE-ProRule" id="PRU01091"/>
    </source>
</evidence>
<name>A0AAE3KME2_9CYAN</name>
<accession>A0AAE3KME2</accession>
<dbReference type="CDD" id="cd00383">
    <property type="entry name" value="trans_reg_C"/>
    <property type="match status" value="1"/>
</dbReference>
<keyword evidence="1 2" id="KW-0238">DNA-binding</keyword>
<organism evidence="4 5">
    <name type="scientific">Limnofasciculus baicalensis BBK-W-15</name>
    <dbReference type="NCBI Taxonomy" id="2699891"/>
    <lineage>
        <taxon>Bacteria</taxon>
        <taxon>Bacillati</taxon>
        <taxon>Cyanobacteriota</taxon>
        <taxon>Cyanophyceae</taxon>
        <taxon>Coleofasciculales</taxon>
        <taxon>Coleofasciculaceae</taxon>
        <taxon>Limnofasciculus</taxon>
        <taxon>Limnofasciculus baicalensis</taxon>
    </lineage>
</organism>
<dbReference type="Pfam" id="PF00486">
    <property type="entry name" value="Trans_reg_C"/>
    <property type="match status" value="1"/>
</dbReference>
<reference evidence="4" key="1">
    <citation type="submission" date="2022-06" db="EMBL/GenBank/DDBJ databases">
        <title>New cyanobacteria of genus Symplocastrum in benthos of Lake Baikal.</title>
        <authorList>
            <person name="Sorokovikova E."/>
            <person name="Tikhonova I."/>
            <person name="Krasnopeev A."/>
            <person name="Evseev P."/>
            <person name="Gladkikh A."/>
            <person name="Belykh O."/>
        </authorList>
    </citation>
    <scope>NUCLEOTIDE SEQUENCE</scope>
    <source>
        <strain evidence="4">BBK-W-15</strain>
    </source>
</reference>
<sequence>MLVYDKLTIDIESHIVTYDDTPVDLNHKQYCLLKLFLEYPNHVLTYDVIAGNIWDLERTPTPGNLRAHIKGLRKALRDANCEDDIIETVHGIGYRLKNLNINKQSQSAKLPPAYVIKNFLASQSIEYLAIDQNWIIQNLSEGVVNYSDYPEFIKIGMPLQEGFPEFIGIEDILLKVITKEYESFELKGIARASNPNRPEYINFHVVNDKSQDPDKLEKKLLFIFFENASEYMIYKQRFVQRENETYLLLEYRDNEGRMDDPIATQD</sequence>
<dbReference type="Gene3D" id="1.10.10.10">
    <property type="entry name" value="Winged helix-like DNA-binding domain superfamily/Winged helix DNA-binding domain"/>
    <property type="match status" value="1"/>
</dbReference>
<dbReference type="AlphaFoldDB" id="A0AAE3KME2"/>
<proteinExistence type="predicted"/>
<comment type="caution">
    <text evidence="4">The sequence shown here is derived from an EMBL/GenBank/DDBJ whole genome shotgun (WGS) entry which is preliminary data.</text>
</comment>
<evidence type="ECO:0000313" key="5">
    <source>
        <dbReference type="Proteomes" id="UP001204953"/>
    </source>
</evidence>
<dbReference type="GO" id="GO:0003677">
    <property type="term" value="F:DNA binding"/>
    <property type="evidence" value="ECO:0007669"/>
    <property type="project" value="UniProtKB-UniRule"/>
</dbReference>
<dbReference type="InterPro" id="IPR036388">
    <property type="entry name" value="WH-like_DNA-bd_sf"/>
</dbReference>
<evidence type="ECO:0000256" key="1">
    <source>
        <dbReference type="ARBA" id="ARBA00023125"/>
    </source>
</evidence>
<dbReference type="EMBL" id="JAMZMM010000019">
    <property type="protein sequence ID" value="MCP2727558.1"/>
    <property type="molecule type" value="Genomic_DNA"/>
</dbReference>